<dbReference type="Pfam" id="PF13460">
    <property type="entry name" value="NAD_binding_10"/>
    <property type="match status" value="1"/>
</dbReference>
<evidence type="ECO:0000313" key="2">
    <source>
        <dbReference type="EMBL" id="KGE85325.1"/>
    </source>
</evidence>
<accession>A0A098RZP2</accession>
<dbReference type="InterPro" id="IPR016040">
    <property type="entry name" value="NAD(P)-bd_dom"/>
</dbReference>
<keyword evidence="3" id="KW-1185">Reference proteome</keyword>
<dbReference type="InterPro" id="IPR036291">
    <property type="entry name" value="NAD(P)-bd_dom_sf"/>
</dbReference>
<dbReference type="EMBL" id="JPOS01000090">
    <property type="protein sequence ID" value="KGE85325.1"/>
    <property type="molecule type" value="Genomic_DNA"/>
</dbReference>
<dbReference type="PANTHER" id="PTHR43355">
    <property type="entry name" value="FLAVIN REDUCTASE (NADPH)"/>
    <property type="match status" value="1"/>
</dbReference>
<organism evidence="2 3">
    <name type="scientific">Phaeodactylibacter xiamenensis</name>
    <dbReference type="NCBI Taxonomy" id="1524460"/>
    <lineage>
        <taxon>Bacteria</taxon>
        <taxon>Pseudomonadati</taxon>
        <taxon>Bacteroidota</taxon>
        <taxon>Saprospiria</taxon>
        <taxon>Saprospirales</taxon>
        <taxon>Haliscomenobacteraceae</taxon>
        <taxon>Phaeodactylibacter</taxon>
    </lineage>
</organism>
<dbReference type="RefSeq" id="WP_044228375.1">
    <property type="nucleotide sequence ID" value="NZ_JBKAGJ010000004.1"/>
</dbReference>
<dbReference type="Proteomes" id="UP000029736">
    <property type="component" value="Unassembled WGS sequence"/>
</dbReference>
<dbReference type="CDD" id="cd05244">
    <property type="entry name" value="BVR-B_like_SDR_a"/>
    <property type="match status" value="1"/>
</dbReference>
<proteinExistence type="predicted"/>
<protein>
    <submittedName>
        <fullName evidence="2">Nmra family protein</fullName>
    </submittedName>
</protein>
<dbReference type="SUPFAM" id="SSF51735">
    <property type="entry name" value="NAD(P)-binding Rossmann-fold domains"/>
    <property type="match status" value="1"/>
</dbReference>
<dbReference type="InterPro" id="IPR051606">
    <property type="entry name" value="Polyketide_Oxido-like"/>
</dbReference>
<name>A0A098RZP2_9BACT</name>
<dbReference type="AlphaFoldDB" id="A0A098RZP2"/>
<comment type="caution">
    <text evidence="2">The sequence shown here is derived from an EMBL/GenBank/DDBJ whole genome shotgun (WGS) entry which is preliminary data.</text>
</comment>
<dbReference type="OrthoDB" id="9790734at2"/>
<dbReference type="GO" id="GO:0004074">
    <property type="term" value="F:biliverdin reductase [NAD(P)H] activity"/>
    <property type="evidence" value="ECO:0007669"/>
    <property type="project" value="TreeGrafter"/>
</dbReference>
<evidence type="ECO:0000313" key="3">
    <source>
        <dbReference type="Proteomes" id="UP000029736"/>
    </source>
</evidence>
<dbReference type="GO" id="GO:0042602">
    <property type="term" value="F:riboflavin reductase (NADPH) activity"/>
    <property type="evidence" value="ECO:0007669"/>
    <property type="project" value="TreeGrafter"/>
</dbReference>
<sequence>MKIALFGGTGGTGKEFLKKALEEGYQVKMLARTPSKVSTNSPQLEIVKGDVLNAGDVSRTVEGTDVVVSLFGHVKGSPKWLQSDGTFNILSAMKTYGVKKIISLSGGGLPFEKDQPKFPDKLIRFIMKVAVPKVLNDAVRHAEVLKESGQKWVIVRGPRLTDEPEKGSYRVGWVGVNASTSIGRADLADFILTQVGSDEYIHQMPFISY</sequence>
<evidence type="ECO:0000259" key="1">
    <source>
        <dbReference type="Pfam" id="PF13460"/>
    </source>
</evidence>
<gene>
    <name evidence="2" type="ORF">IX84_27865</name>
</gene>
<dbReference type="PANTHER" id="PTHR43355:SF2">
    <property type="entry name" value="FLAVIN REDUCTASE (NADPH)"/>
    <property type="match status" value="1"/>
</dbReference>
<dbReference type="Gene3D" id="3.40.50.720">
    <property type="entry name" value="NAD(P)-binding Rossmann-like Domain"/>
    <property type="match status" value="1"/>
</dbReference>
<dbReference type="STRING" id="1524460.IX84_27865"/>
<feature type="domain" description="NAD(P)-binding" evidence="1">
    <location>
        <begin position="7"/>
        <end position="195"/>
    </location>
</feature>
<reference evidence="2 3" key="1">
    <citation type="journal article" date="2014" name="Int. J. Syst. Evol. Microbiol.">
        <title>Phaeodactylibacter xiamenensis gen. nov., sp. nov., a member of the family Saprospiraceae isolated from the marine alga Phaeodactylum tricornutum.</title>
        <authorList>
            <person name="Chen Z.Jr."/>
            <person name="Lei X."/>
            <person name="Lai Q."/>
            <person name="Li Y."/>
            <person name="Zhang B."/>
            <person name="Zhang J."/>
            <person name="Zhang H."/>
            <person name="Yang L."/>
            <person name="Zheng W."/>
            <person name="Tian Y."/>
            <person name="Yu Z."/>
            <person name="Xu H.Jr."/>
            <person name="Zheng T."/>
        </authorList>
    </citation>
    <scope>NUCLEOTIDE SEQUENCE [LARGE SCALE GENOMIC DNA]</scope>
    <source>
        <strain evidence="2 3">KD52</strain>
    </source>
</reference>